<dbReference type="RefSeq" id="WP_102610484.1">
    <property type="nucleotide sequence ID" value="NZ_CADIKD010000013.1"/>
</dbReference>
<dbReference type="Pfam" id="PF02423">
    <property type="entry name" value="OCD_Mu_crystall"/>
    <property type="match status" value="1"/>
</dbReference>
<keyword evidence="2" id="KW-1185">Reference proteome</keyword>
<evidence type="ECO:0000313" key="1">
    <source>
        <dbReference type="EMBL" id="PMS23999.1"/>
    </source>
</evidence>
<comment type="caution">
    <text evidence="1">The sequence shown here is derived from an EMBL/GenBank/DDBJ whole genome shotgun (WGS) entry which is preliminary data.</text>
</comment>
<dbReference type="Proteomes" id="UP000235347">
    <property type="component" value="Unassembled WGS sequence"/>
</dbReference>
<dbReference type="InterPro" id="IPR023401">
    <property type="entry name" value="ODC_N"/>
</dbReference>
<name>A0A2N7W3L4_9BURK</name>
<dbReference type="SUPFAM" id="SSF51735">
    <property type="entry name" value="NAD(P)-binding Rossmann-fold domains"/>
    <property type="match status" value="1"/>
</dbReference>
<evidence type="ECO:0000313" key="2">
    <source>
        <dbReference type="Proteomes" id="UP000235347"/>
    </source>
</evidence>
<dbReference type="Gene3D" id="3.40.50.720">
    <property type="entry name" value="NAD(P)-binding Rossmann-like Domain"/>
    <property type="match status" value="1"/>
</dbReference>
<protein>
    <recommendedName>
        <fullName evidence="3">Ornithine cyclodeaminase</fullName>
    </recommendedName>
</protein>
<accession>A0A2N7W3L4</accession>
<sequence>MAGIEGVQEAGAQMQARYAGVCFEASNAETAVQAADVEAGDLLMAAPGVADWSTVSELGDVIANGVAETRSQADITVFKSLGIALADVALGELVTRRAMAVADLGG</sequence>
<evidence type="ECO:0008006" key="3">
    <source>
        <dbReference type="Google" id="ProtNLM"/>
    </source>
</evidence>
<dbReference type="Gene3D" id="3.30.1780.10">
    <property type="entry name" value="ornithine cyclodeaminase, domain 1"/>
    <property type="match status" value="1"/>
</dbReference>
<dbReference type="AlphaFoldDB" id="A0A2N7W3L4"/>
<organism evidence="1 2">
    <name type="scientific">Trinickia soli</name>
    <dbReference type="NCBI Taxonomy" id="380675"/>
    <lineage>
        <taxon>Bacteria</taxon>
        <taxon>Pseudomonadati</taxon>
        <taxon>Pseudomonadota</taxon>
        <taxon>Betaproteobacteria</taxon>
        <taxon>Burkholderiales</taxon>
        <taxon>Burkholderiaceae</taxon>
        <taxon>Trinickia</taxon>
    </lineage>
</organism>
<gene>
    <name evidence="1" type="ORF">C0Z19_14205</name>
</gene>
<dbReference type="InterPro" id="IPR036291">
    <property type="entry name" value="NAD(P)-bd_dom_sf"/>
</dbReference>
<proteinExistence type="predicted"/>
<reference evidence="1 2" key="1">
    <citation type="submission" date="2018-01" db="EMBL/GenBank/DDBJ databases">
        <title>Whole genome analyses suggest that Burkholderia sensu lato contains two further novel genera in the rhizoxinica-symbiotica group Mycetohabitans gen. nov., and Trinickia gen. nov.: implications for the evolution of diazotrophy and nodulation in the Burkholderiaceae.</title>
        <authorList>
            <person name="Estrada-de los Santos P."/>
            <person name="Palmer M."/>
            <person name="Chavez-Ramirez B."/>
            <person name="Beukes C."/>
            <person name="Steenkamp E.T."/>
            <person name="Hirsch A.M."/>
            <person name="Manyaka P."/>
            <person name="Maluk M."/>
            <person name="Lafos M."/>
            <person name="Crook M."/>
            <person name="Gross E."/>
            <person name="Simon M.F."/>
            <person name="Bueno dos Reis Junior F."/>
            <person name="Poole P.S."/>
            <person name="Venter S.N."/>
            <person name="James E.K."/>
        </authorList>
    </citation>
    <scope>NUCLEOTIDE SEQUENCE [LARGE SCALE GENOMIC DNA]</scope>
    <source>
        <strain evidence="1 2">GP25-8</strain>
    </source>
</reference>
<dbReference type="InterPro" id="IPR003462">
    <property type="entry name" value="ODC_Mu_crystall"/>
</dbReference>
<dbReference type="EMBL" id="PNYB01000011">
    <property type="protein sequence ID" value="PMS23999.1"/>
    <property type="molecule type" value="Genomic_DNA"/>
</dbReference>